<feature type="transmembrane region" description="Helical" evidence="1">
    <location>
        <begin position="83"/>
        <end position="107"/>
    </location>
</feature>
<dbReference type="AlphaFoldDB" id="A0A964WXU6"/>
<evidence type="ECO:0000256" key="1">
    <source>
        <dbReference type="SAM" id="Phobius"/>
    </source>
</evidence>
<name>A0A964WXU6_9FLAO</name>
<sequence>MAISFFHSRRWRIIRFYCVGWTFAFIFLSIVRGVGTMELGTLQFDFKSSMMIAVTLGPLMGFVSGFAQILVEERIYKYISIQRLLLLRFLYSLLFLILLTLLAYGVYELYFGTSIHFWTFAFDTGSGAIYFYVLFVDFFLSALQQISLMLGGTNLWKLMRGKFYSPNEEERIFMFLDLQSSTKLAEKLGHLDYSRFIQDCFNDLGMAIVNNKAEIYQYVGDEAVLTWPLKDGIKKSHCLEAFFSFKRALKNKEGYYLKKYGVQPFFKAGMHGGTVTVTEVGKYKKEIAYHGDTLNTAARIQGQCNALGSELLLSEAMKTQLQVNGYNFESKGNVPLKGKEEKVAIYAVVPSTA</sequence>
<dbReference type="InterPro" id="IPR050697">
    <property type="entry name" value="Adenylyl/Guanylyl_Cyclase_3/4"/>
</dbReference>
<organism evidence="3 4">
    <name type="scientific">Flagellimonas ochracea</name>
    <dbReference type="NCBI Taxonomy" id="2696472"/>
    <lineage>
        <taxon>Bacteria</taxon>
        <taxon>Pseudomonadati</taxon>
        <taxon>Bacteroidota</taxon>
        <taxon>Flavobacteriia</taxon>
        <taxon>Flavobacteriales</taxon>
        <taxon>Flavobacteriaceae</taxon>
        <taxon>Flagellimonas</taxon>
    </lineage>
</organism>
<evidence type="ECO:0000259" key="2">
    <source>
        <dbReference type="PROSITE" id="PS50125"/>
    </source>
</evidence>
<feature type="transmembrane region" description="Helical" evidence="1">
    <location>
        <begin position="12"/>
        <end position="31"/>
    </location>
</feature>
<keyword evidence="1" id="KW-0472">Membrane</keyword>
<accession>A0A964WXU6</accession>
<dbReference type="CDD" id="cd07302">
    <property type="entry name" value="CHD"/>
    <property type="match status" value="1"/>
</dbReference>
<keyword evidence="4" id="KW-1185">Reference proteome</keyword>
<dbReference type="Proteomes" id="UP000667650">
    <property type="component" value="Unassembled WGS sequence"/>
</dbReference>
<protein>
    <submittedName>
        <fullName evidence="3">Adenylate/guanylate cyclase domain-containing protein</fullName>
    </submittedName>
</protein>
<proteinExistence type="predicted"/>
<evidence type="ECO:0000313" key="3">
    <source>
        <dbReference type="EMBL" id="NAY92227.1"/>
    </source>
</evidence>
<reference evidence="3" key="1">
    <citation type="submission" date="2020-01" db="EMBL/GenBank/DDBJ databases">
        <title>Muricauda ochracea sp. nov., isolated from a tidal flat of Garorim bay in Korea.</title>
        <authorList>
            <person name="Kim D."/>
            <person name="Yoo Y."/>
            <person name="Kim J.-J."/>
        </authorList>
    </citation>
    <scope>NUCLEOTIDE SEQUENCE</scope>
    <source>
        <strain evidence="3">JGD-17</strain>
    </source>
</reference>
<keyword evidence="1" id="KW-1133">Transmembrane helix</keyword>
<dbReference type="EMBL" id="JAAABI010000002">
    <property type="protein sequence ID" value="NAY92227.1"/>
    <property type="molecule type" value="Genomic_DNA"/>
</dbReference>
<dbReference type="SUPFAM" id="SSF55073">
    <property type="entry name" value="Nucleotide cyclase"/>
    <property type="match status" value="1"/>
</dbReference>
<dbReference type="Pfam" id="PF00211">
    <property type="entry name" value="Guanylate_cyc"/>
    <property type="match status" value="1"/>
</dbReference>
<dbReference type="InterPro" id="IPR001054">
    <property type="entry name" value="A/G_cyclase"/>
</dbReference>
<gene>
    <name evidence="3" type="ORF">GTQ34_09875</name>
</gene>
<dbReference type="RefSeq" id="WP_166523612.1">
    <property type="nucleotide sequence ID" value="NZ_JAAABI010000002.1"/>
</dbReference>
<dbReference type="InterPro" id="IPR029787">
    <property type="entry name" value="Nucleotide_cyclase"/>
</dbReference>
<dbReference type="PANTHER" id="PTHR43081:SF1">
    <property type="entry name" value="ADENYLATE CYCLASE, TERMINAL-DIFFERENTIATION SPECIFIC"/>
    <property type="match status" value="1"/>
</dbReference>
<evidence type="ECO:0000313" key="4">
    <source>
        <dbReference type="Proteomes" id="UP000667650"/>
    </source>
</evidence>
<feature type="domain" description="Guanylate cyclase" evidence="2">
    <location>
        <begin position="172"/>
        <end position="301"/>
    </location>
</feature>
<dbReference type="GO" id="GO:0035556">
    <property type="term" value="P:intracellular signal transduction"/>
    <property type="evidence" value="ECO:0007669"/>
    <property type="project" value="InterPro"/>
</dbReference>
<comment type="caution">
    <text evidence="3">The sequence shown here is derived from an EMBL/GenBank/DDBJ whole genome shotgun (WGS) entry which is preliminary data.</text>
</comment>
<feature type="transmembrane region" description="Helical" evidence="1">
    <location>
        <begin position="127"/>
        <end position="150"/>
    </location>
</feature>
<dbReference type="PANTHER" id="PTHR43081">
    <property type="entry name" value="ADENYLATE CYCLASE, TERMINAL-DIFFERENTIATION SPECIFIC-RELATED"/>
    <property type="match status" value="1"/>
</dbReference>
<dbReference type="Gene3D" id="3.30.70.1230">
    <property type="entry name" value="Nucleotide cyclase"/>
    <property type="match status" value="1"/>
</dbReference>
<keyword evidence="1" id="KW-0812">Transmembrane</keyword>
<feature type="transmembrane region" description="Helical" evidence="1">
    <location>
        <begin position="51"/>
        <end position="71"/>
    </location>
</feature>
<dbReference type="PROSITE" id="PS50125">
    <property type="entry name" value="GUANYLATE_CYCLASE_2"/>
    <property type="match status" value="1"/>
</dbReference>
<dbReference type="GO" id="GO:0009190">
    <property type="term" value="P:cyclic nucleotide biosynthetic process"/>
    <property type="evidence" value="ECO:0007669"/>
    <property type="project" value="InterPro"/>
</dbReference>
<dbReference type="GO" id="GO:0004016">
    <property type="term" value="F:adenylate cyclase activity"/>
    <property type="evidence" value="ECO:0007669"/>
    <property type="project" value="UniProtKB-ARBA"/>
</dbReference>